<dbReference type="InterPro" id="IPR023213">
    <property type="entry name" value="CAT-like_dom_sf"/>
</dbReference>
<sequence>MQFQVDLKKVRGTGKDGRVLKEDVLKFLGQVKEDYHPGTTNIRASPAFGARIVKEYAPLTEDRVVPIRGYTRAMVKTMTEALKIPHFGYDDEVITQTHC</sequence>
<dbReference type="InterPro" id="IPR004167">
    <property type="entry name" value="PSBD"/>
</dbReference>
<evidence type="ECO:0000256" key="3">
    <source>
        <dbReference type="ARBA" id="ARBA00022679"/>
    </source>
</evidence>
<dbReference type="PANTHER" id="PTHR43178:SF5">
    <property type="entry name" value="LIPOAMIDE ACYLTRANSFERASE COMPONENT OF BRANCHED-CHAIN ALPHA-KETO ACID DEHYDROGENASE COMPLEX, MITOCHONDRIAL"/>
    <property type="match status" value="1"/>
</dbReference>
<reference evidence="6 7" key="1">
    <citation type="submission" date="2014-03" db="EMBL/GenBank/DDBJ databases">
        <title>Draft genome of the hookworm Oesophagostomum dentatum.</title>
        <authorList>
            <person name="Mitreva M."/>
        </authorList>
    </citation>
    <scope>NUCLEOTIDE SEQUENCE [LARGE SCALE GENOMIC DNA]</scope>
    <source>
        <strain evidence="6 7">OD-Hann</strain>
    </source>
</reference>
<proteinExistence type="inferred from homology"/>
<dbReference type="InterPro" id="IPR050743">
    <property type="entry name" value="2-oxoacid_DH_E2_comp"/>
</dbReference>
<keyword evidence="3" id="KW-0808">Transferase</keyword>
<dbReference type="OrthoDB" id="202158at2759"/>
<keyword evidence="7" id="KW-1185">Reference proteome</keyword>
<name>A0A0B1RYD8_OESDE</name>
<evidence type="ECO:0000256" key="1">
    <source>
        <dbReference type="ARBA" id="ARBA00001938"/>
    </source>
</evidence>
<accession>A0A0B1RYD8</accession>
<feature type="domain" description="Peripheral subunit-binding (PSBD)" evidence="5">
    <location>
        <begin position="1"/>
        <end position="28"/>
    </location>
</feature>
<dbReference type="GO" id="GO:0005739">
    <property type="term" value="C:mitochondrion"/>
    <property type="evidence" value="ECO:0007669"/>
    <property type="project" value="TreeGrafter"/>
</dbReference>
<keyword evidence="4" id="KW-0012">Acyltransferase</keyword>
<dbReference type="GO" id="GO:0031405">
    <property type="term" value="F:lipoic acid binding"/>
    <property type="evidence" value="ECO:0007669"/>
    <property type="project" value="TreeGrafter"/>
</dbReference>
<comment type="cofactor">
    <cofactor evidence="1">
        <name>(R)-lipoate</name>
        <dbReference type="ChEBI" id="CHEBI:83088"/>
    </cofactor>
</comment>
<dbReference type="EMBL" id="KN612146">
    <property type="protein sequence ID" value="KHJ76045.1"/>
    <property type="molecule type" value="Genomic_DNA"/>
</dbReference>
<organism evidence="6 7">
    <name type="scientific">Oesophagostomum dentatum</name>
    <name type="common">Nodular worm</name>
    <dbReference type="NCBI Taxonomy" id="61180"/>
    <lineage>
        <taxon>Eukaryota</taxon>
        <taxon>Metazoa</taxon>
        <taxon>Ecdysozoa</taxon>
        <taxon>Nematoda</taxon>
        <taxon>Chromadorea</taxon>
        <taxon>Rhabditida</taxon>
        <taxon>Rhabditina</taxon>
        <taxon>Rhabditomorpha</taxon>
        <taxon>Strongyloidea</taxon>
        <taxon>Strongylidae</taxon>
        <taxon>Oesophagostomum</taxon>
    </lineage>
</organism>
<dbReference type="SUPFAM" id="SSF47005">
    <property type="entry name" value="Peripheral subunit-binding domain of 2-oxo acid dehydrogenase complex"/>
    <property type="match status" value="1"/>
</dbReference>
<dbReference type="Gene3D" id="3.30.559.10">
    <property type="entry name" value="Chloramphenicol acetyltransferase-like domain"/>
    <property type="match status" value="1"/>
</dbReference>
<evidence type="ECO:0000313" key="6">
    <source>
        <dbReference type="EMBL" id="KHJ76045.1"/>
    </source>
</evidence>
<dbReference type="AlphaFoldDB" id="A0A0B1RYD8"/>
<gene>
    <name evidence="6" type="ORF">OESDEN_24336</name>
</gene>
<comment type="similarity">
    <text evidence="2">Belongs to the 2-oxoacid dehydrogenase family.</text>
</comment>
<dbReference type="Pfam" id="PF02817">
    <property type="entry name" value="E3_binding"/>
    <property type="match status" value="1"/>
</dbReference>
<protein>
    <submittedName>
        <fullName evidence="6">E3 binding domain protein</fullName>
    </submittedName>
</protein>
<evidence type="ECO:0000256" key="4">
    <source>
        <dbReference type="ARBA" id="ARBA00023315"/>
    </source>
</evidence>
<dbReference type="InterPro" id="IPR036625">
    <property type="entry name" value="E3-bd_dom_sf"/>
</dbReference>
<dbReference type="Proteomes" id="UP000053660">
    <property type="component" value="Unassembled WGS sequence"/>
</dbReference>
<evidence type="ECO:0000256" key="2">
    <source>
        <dbReference type="ARBA" id="ARBA00007317"/>
    </source>
</evidence>
<dbReference type="GO" id="GO:0016407">
    <property type="term" value="F:acetyltransferase activity"/>
    <property type="evidence" value="ECO:0007669"/>
    <property type="project" value="TreeGrafter"/>
</dbReference>
<evidence type="ECO:0000259" key="5">
    <source>
        <dbReference type="PROSITE" id="PS51826"/>
    </source>
</evidence>
<dbReference type="PROSITE" id="PS51826">
    <property type="entry name" value="PSBD"/>
    <property type="match status" value="1"/>
</dbReference>
<dbReference type="Gene3D" id="4.10.320.10">
    <property type="entry name" value="E3-binding domain"/>
    <property type="match status" value="1"/>
</dbReference>
<evidence type="ECO:0000313" key="7">
    <source>
        <dbReference type="Proteomes" id="UP000053660"/>
    </source>
</evidence>
<dbReference type="PANTHER" id="PTHR43178">
    <property type="entry name" value="DIHYDROLIPOAMIDE ACETYLTRANSFERASE COMPONENT OF PYRUVATE DEHYDROGENASE COMPLEX"/>
    <property type="match status" value="1"/>
</dbReference>